<name>S6CB73_BABBO</name>
<dbReference type="VEuPathDB" id="PiroplasmaDB:BBOV_II000675"/>
<reference evidence="1" key="1">
    <citation type="journal article" date="2014" name="BMC Genomics">
        <title>The Babesia bovis gene and promoter model: an update from full-length EST analysis.</title>
        <authorList>
            <person name="Yamagishi J."/>
            <person name="Wakaguri H."/>
            <person name="Yokoyama N."/>
            <person name="Yamashita R."/>
            <person name="Suzuki Y."/>
            <person name="Xuan X."/>
            <person name="Igarashi I."/>
        </authorList>
    </citation>
    <scope>NUCLEOTIDE SEQUENCE</scope>
    <source>
        <strain evidence="1">Texas</strain>
    </source>
</reference>
<organism evidence="1">
    <name type="scientific">Babesia bovis</name>
    <dbReference type="NCBI Taxonomy" id="5865"/>
    <lineage>
        <taxon>Eukaryota</taxon>
        <taxon>Sar</taxon>
        <taxon>Alveolata</taxon>
        <taxon>Apicomplexa</taxon>
        <taxon>Aconoidasida</taxon>
        <taxon>Piroplasmida</taxon>
        <taxon>Babesiidae</taxon>
        <taxon>Babesia</taxon>
    </lineage>
</organism>
<proteinExistence type="evidence at transcript level"/>
<protein>
    <submittedName>
        <fullName evidence="1">Uncharacterized protein</fullName>
    </submittedName>
</protein>
<dbReference type="EMBL" id="AK442466">
    <property type="protein sequence ID" value="BAN66260.1"/>
    <property type="molecule type" value="mRNA"/>
</dbReference>
<sequence length="73" mass="8516">MIFLSYFDIVYSSSMYHCSYESVFDATEIFFISVHMLFPTFVACAHVSMMTFLLAVNSYVLWTTFCAFFKTTI</sequence>
<accession>S6CB73</accession>
<dbReference type="AlphaFoldDB" id="S6CB73"/>
<evidence type="ECO:0000313" key="1">
    <source>
        <dbReference type="EMBL" id="BAN66260.1"/>
    </source>
</evidence>